<reference evidence="3" key="1">
    <citation type="submission" date="2022-12" db="EMBL/GenBank/DDBJ databases">
        <title>Reference genome sequencing for broad-spectrum identification of bacterial and archaeal isolates by mass spectrometry.</title>
        <authorList>
            <person name="Sekiguchi Y."/>
            <person name="Tourlousse D.M."/>
        </authorList>
    </citation>
    <scope>NUCLEOTIDE SEQUENCE</scope>
    <source>
        <strain evidence="3">LLR39Z86</strain>
    </source>
</reference>
<evidence type="ECO:0000313" key="4">
    <source>
        <dbReference type="Proteomes" id="UP001144313"/>
    </source>
</evidence>
<dbReference type="Gene3D" id="3.40.50.10420">
    <property type="entry name" value="NagB/RpiA/CoA transferase-like"/>
    <property type="match status" value="1"/>
</dbReference>
<dbReference type="Pfam" id="PF01812">
    <property type="entry name" value="5-FTHF_cyc-lig"/>
    <property type="match status" value="1"/>
</dbReference>
<feature type="binding site" evidence="1">
    <location>
        <begin position="143"/>
        <end position="151"/>
    </location>
    <ligand>
        <name>ATP</name>
        <dbReference type="ChEBI" id="CHEBI:30616"/>
    </ligand>
</feature>
<comment type="caution">
    <text evidence="3">The sequence shown here is derived from an EMBL/GenBank/DDBJ whole genome shotgun (WGS) entry which is preliminary data.</text>
</comment>
<dbReference type="PIRSF" id="PIRSF006806">
    <property type="entry name" value="FTHF_cligase"/>
    <property type="match status" value="1"/>
</dbReference>
<organism evidence="3 4">
    <name type="scientific">Glycomyces algeriensis</name>
    <dbReference type="NCBI Taxonomy" id="256037"/>
    <lineage>
        <taxon>Bacteria</taxon>
        <taxon>Bacillati</taxon>
        <taxon>Actinomycetota</taxon>
        <taxon>Actinomycetes</taxon>
        <taxon>Glycomycetales</taxon>
        <taxon>Glycomycetaceae</taxon>
        <taxon>Glycomyces</taxon>
    </lineage>
</organism>
<dbReference type="EMBL" id="BSDT01000001">
    <property type="protein sequence ID" value="GLI40511.1"/>
    <property type="molecule type" value="Genomic_DNA"/>
</dbReference>
<evidence type="ECO:0000256" key="2">
    <source>
        <dbReference type="SAM" id="MobiDB-lite"/>
    </source>
</evidence>
<dbReference type="AlphaFoldDB" id="A0A9W6G4Y1"/>
<feature type="binding site" evidence="1">
    <location>
        <position position="58"/>
    </location>
    <ligand>
        <name>substrate</name>
    </ligand>
</feature>
<gene>
    <name evidence="3" type="ORF">GALLR39Z86_03610</name>
</gene>
<sequence length="200" mass="21083">MQEAKTAARRQLLEARNALPGEQRGYADLATWKALRDFLIEVVDEGAVVAAYRPFGSEPGAALEPELPERLAVVYKVLEPVLLPDKDLAWREAGGPGGQEDPDQNSKDGDGPNPGGAVLGPEAIQQAAAVIVPGLAVSDDGMRLGRGGGSYDRALARVGPDVPVVALLRDGEFGFMVPAEPHDRPVTGVITPARGFTSLR</sequence>
<evidence type="ECO:0000256" key="1">
    <source>
        <dbReference type="PIRSR" id="PIRSR006806-1"/>
    </source>
</evidence>
<dbReference type="RefSeq" id="WP_270118766.1">
    <property type="nucleotide sequence ID" value="NZ_BAAAOL010000009.1"/>
</dbReference>
<dbReference type="GO" id="GO:0005524">
    <property type="term" value="F:ATP binding"/>
    <property type="evidence" value="ECO:0007669"/>
    <property type="project" value="UniProtKB-KW"/>
</dbReference>
<proteinExistence type="predicted"/>
<dbReference type="Proteomes" id="UP001144313">
    <property type="component" value="Unassembled WGS sequence"/>
</dbReference>
<dbReference type="InterPro" id="IPR002698">
    <property type="entry name" value="FTHF_cligase"/>
</dbReference>
<keyword evidence="1" id="KW-0067">ATP-binding</keyword>
<feature type="region of interest" description="Disordered" evidence="2">
    <location>
        <begin position="89"/>
        <end position="119"/>
    </location>
</feature>
<dbReference type="InterPro" id="IPR037171">
    <property type="entry name" value="NagB/RpiA_transferase-like"/>
</dbReference>
<keyword evidence="4" id="KW-1185">Reference proteome</keyword>
<dbReference type="InterPro" id="IPR024185">
    <property type="entry name" value="FTHF_cligase-like_sf"/>
</dbReference>
<dbReference type="SUPFAM" id="SSF100950">
    <property type="entry name" value="NagB/RpiA/CoA transferase-like"/>
    <property type="match status" value="1"/>
</dbReference>
<evidence type="ECO:0000313" key="3">
    <source>
        <dbReference type="EMBL" id="GLI40511.1"/>
    </source>
</evidence>
<name>A0A9W6G4Y1_9ACTN</name>
<protein>
    <submittedName>
        <fullName evidence="3">5-formyltetrahydrofolate cyclo-ligase</fullName>
    </submittedName>
</protein>
<accession>A0A9W6G4Y1</accession>
<feature type="binding site" evidence="1">
    <location>
        <begin position="5"/>
        <end position="9"/>
    </location>
    <ligand>
        <name>ATP</name>
        <dbReference type="ChEBI" id="CHEBI:30616"/>
    </ligand>
</feature>
<keyword evidence="1" id="KW-0547">Nucleotide-binding</keyword>